<dbReference type="InterPro" id="IPR011990">
    <property type="entry name" value="TPR-like_helical_dom_sf"/>
</dbReference>
<accession>A0AA39RNK1</accession>
<dbReference type="Pfam" id="PF13812">
    <property type="entry name" value="PPR_3"/>
    <property type="match status" value="2"/>
</dbReference>
<gene>
    <name evidence="3" type="ORF">LWI29_001221</name>
</gene>
<keyword evidence="1" id="KW-0677">Repeat</keyword>
<evidence type="ECO:0008006" key="5">
    <source>
        <dbReference type="Google" id="ProtNLM"/>
    </source>
</evidence>
<dbReference type="NCBIfam" id="TIGR00756">
    <property type="entry name" value="PPR"/>
    <property type="match status" value="2"/>
</dbReference>
<dbReference type="PROSITE" id="PS51375">
    <property type="entry name" value="PPR"/>
    <property type="match status" value="3"/>
</dbReference>
<evidence type="ECO:0000313" key="3">
    <source>
        <dbReference type="EMBL" id="KAK0575477.1"/>
    </source>
</evidence>
<sequence>MHRPLLRAPLWSIADTLCKSKFHQHVEGPRNVADKLEFCRPLTTSLGHEILGYGEGSSTNLLQTKIVDALRLGERSRASHLLLNLGHGSHSLRADDFVYILRYCATTPDALFVMETWRIMEEKEIGLNNTCYLLMMRALCKGGHLEEASNLIKFTGESHGIYPPLPVYNCFLGACAKMQSMTHANLCLELMESRRVGKDETTYIQLLKIAAWQQNLSAVHEIWKDYIKHYSPSIFPLRMFIWSVAKCRDLKSAYETLQHMVAFSLSRKPYITANSKGMLYSSKLDIPIPLNDLLSSHKLYLDESEDAVALSADTCMRNIEQSVTLNMGIGEAGSSKLGMMNKFQTIPSMKILGWAFKDVMHACEQTQNGGLAEQLMLQMQNLGLQPSAHTYNCYVRAVVSERGFSIGIDLLKKMQQMNLKPYDFTLAIVSIECSKALELDYAEALLDHITKCSNTRPFNVFLAACDTMDQPERAIKILDKMKQLNLKPDIRTYELLFSLFGNVNAPYEEGNMLSQVDSAKRINAIERDMAKNGVQHSYKSMNFLLKSLGAEGMIREQLQYLRMADNQFLHKNNYCETPMYNTVLHSLVKAGESNTAIEIFKNMKLFGLSPNASTYHIMIDCCVIIRCFKSACAIVSMMVRSGFYPETMAYTILFKVLLECEDFDEVLNMFDRVSSEGIQLDLLSYNTILQQAWLKGRIDVIEFIIEQMHQQKIQPDPSTCHYVFTGYVDRGFHSTAMEALQVLSMRMLSEEEDTLQENKTKFEDLILTEDSEPESKILQLFKDSENLGSALLNLRWCALAGYSISWSPDQSPWARRLSANYNTRERTARLI</sequence>
<protein>
    <recommendedName>
        <fullName evidence="5">Pentatricopeptide repeat-containing protein</fullName>
    </recommendedName>
</protein>
<evidence type="ECO:0000313" key="4">
    <source>
        <dbReference type="Proteomes" id="UP001168877"/>
    </source>
</evidence>
<dbReference type="Proteomes" id="UP001168877">
    <property type="component" value="Unassembled WGS sequence"/>
</dbReference>
<comment type="caution">
    <text evidence="3">The sequence shown here is derived from an EMBL/GenBank/DDBJ whole genome shotgun (WGS) entry which is preliminary data.</text>
</comment>
<dbReference type="PANTHER" id="PTHR47859">
    <property type="entry name" value="PENTATRICOPEPTIDE REPEAT-CONTAINING PROTEIN"/>
    <property type="match status" value="1"/>
</dbReference>
<proteinExistence type="predicted"/>
<dbReference type="Pfam" id="PF13041">
    <property type="entry name" value="PPR_2"/>
    <property type="match status" value="1"/>
</dbReference>
<dbReference type="InterPro" id="IPR002885">
    <property type="entry name" value="PPR_rpt"/>
</dbReference>
<dbReference type="AlphaFoldDB" id="A0AA39RNK1"/>
<dbReference type="Pfam" id="PF01535">
    <property type="entry name" value="PPR"/>
    <property type="match status" value="1"/>
</dbReference>
<evidence type="ECO:0000256" key="2">
    <source>
        <dbReference type="PROSITE-ProRule" id="PRU00708"/>
    </source>
</evidence>
<dbReference type="PANTHER" id="PTHR47859:SF1">
    <property type="entry name" value="PENTATRICOPEPTIDE REPEAT-CONTAINING PROTEIN"/>
    <property type="match status" value="1"/>
</dbReference>
<reference evidence="3" key="1">
    <citation type="journal article" date="2022" name="Plant J.">
        <title>Strategies of tolerance reflected in two North American maple genomes.</title>
        <authorList>
            <person name="McEvoy S.L."/>
            <person name="Sezen U.U."/>
            <person name="Trouern-Trend A."/>
            <person name="McMahon S.M."/>
            <person name="Schaberg P.G."/>
            <person name="Yang J."/>
            <person name="Wegrzyn J.L."/>
            <person name="Swenson N.G."/>
        </authorList>
    </citation>
    <scope>NUCLEOTIDE SEQUENCE</scope>
    <source>
        <strain evidence="3">NS2018</strain>
    </source>
</reference>
<feature type="repeat" description="PPR" evidence="2">
    <location>
        <begin position="611"/>
        <end position="645"/>
    </location>
</feature>
<keyword evidence="4" id="KW-1185">Reference proteome</keyword>
<feature type="repeat" description="PPR" evidence="2">
    <location>
        <begin position="454"/>
        <end position="488"/>
    </location>
</feature>
<organism evidence="3 4">
    <name type="scientific">Acer saccharum</name>
    <name type="common">Sugar maple</name>
    <dbReference type="NCBI Taxonomy" id="4024"/>
    <lineage>
        <taxon>Eukaryota</taxon>
        <taxon>Viridiplantae</taxon>
        <taxon>Streptophyta</taxon>
        <taxon>Embryophyta</taxon>
        <taxon>Tracheophyta</taxon>
        <taxon>Spermatophyta</taxon>
        <taxon>Magnoliopsida</taxon>
        <taxon>eudicotyledons</taxon>
        <taxon>Gunneridae</taxon>
        <taxon>Pentapetalae</taxon>
        <taxon>rosids</taxon>
        <taxon>malvids</taxon>
        <taxon>Sapindales</taxon>
        <taxon>Sapindaceae</taxon>
        <taxon>Hippocastanoideae</taxon>
        <taxon>Acereae</taxon>
        <taxon>Acer</taxon>
    </lineage>
</organism>
<name>A0AA39RNK1_ACESA</name>
<feature type="repeat" description="PPR" evidence="2">
    <location>
        <begin position="576"/>
        <end position="610"/>
    </location>
</feature>
<evidence type="ECO:0000256" key="1">
    <source>
        <dbReference type="ARBA" id="ARBA00022737"/>
    </source>
</evidence>
<dbReference type="EMBL" id="JAUESC010000386">
    <property type="protein sequence ID" value="KAK0575477.1"/>
    <property type="molecule type" value="Genomic_DNA"/>
</dbReference>
<reference evidence="3" key="2">
    <citation type="submission" date="2023-06" db="EMBL/GenBank/DDBJ databases">
        <authorList>
            <person name="Swenson N.G."/>
            <person name="Wegrzyn J.L."/>
            <person name="Mcevoy S.L."/>
        </authorList>
    </citation>
    <scope>NUCLEOTIDE SEQUENCE</scope>
    <source>
        <strain evidence="3">NS2018</strain>
        <tissue evidence="3">Leaf</tissue>
    </source>
</reference>
<dbReference type="Gene3D" id="1.25.40.10">
    <property type="entry name" value="Tetratricopeptide repeat domain"/>
    <property type="match status" value="4"/>
</dbReference>